<dbReference type="AlphaFoldDB" id="A0A0R2JE40"/>
<dbReference type="PATRIC" id="fig|1616.3.peg.132"/>
<accession>A0A0R2JE40</accession>
<keyword evidence="1" id="KW-0472">Membrane</keyword>
<dbReference type="EMBL" id="JQBP01000001">
    <property type="protein sequence ID" value="KRN75640.1"/>
    <property type="molecule type" value="Genomic_DNA"/>
</dbReference>
<keyword evidence="1" id="KW-0812">Transmembrane</keyword>
<dbReference type="STRING" id="1616.IV73_GL000129"/>
<protein>
    <submittedName>
        <fullName evidence="2">Uncharacterized protein</fullName>
    </submittedName>
</protein>
<feature type="transmembrane region" description="Helical" evidence="1">
    <location>
        <begin position="61"/>
        <end position="80"/>
    </location>
</feature>
<organism evidence="2 3">
    <name type="scientific">Weissella kandleri</name>
    <dbReference type="NCBI Taxonomy" id="1616"/>
    <lineage>
        <taxon>Bacteria</taxon>
        <taxon>Bacillati</taxon>
        <taxon>Bacillota</taxon>
        <taxon>Bacilli</taxon>
        <taxon>Lactobacillales</taxon>
        <taxon>Lactobacillaceae</taxon>
        <taxon>Weissella</taxon>
    </lineage>
</organism>
<reference evidence="2 3" key="1">
    <citation type="journal article" date="2015" name="Genome Announc.">
        <title>Expanding the biotechnology potential of lactobacilli through comparative genomics of 213 strains and associated genera.</title>
        <authorList>
            <person name="Sun Z."/>
            <person name="Harris H.M."/>
            <person name="McCann A."/>
            <person name="Guo C."/>
            <person name="Argimon S."/>
            <person name="Zhang W."/>
            <person name="Yang X."/>
            <person name="Jeffery I.B."/>
            <person name="Cooney J.C."/>
            <person name="Kagawa T.F."/>
            <person name="Liu W."/>
            <person name="Song Y."/>
            <person name="Salvetti E."/>
            <person name="Wrobel A."/>
            <person name="Rasinkangas P."/>
            <person name="Parkhill J."/>
            <person name="Rea M.C."/>
            <person name="O'Sullivan O."/>
            <person name="Ritari J."/>
            <person name="Douillard F.P."/>
            <person name="Paul Ross R."/>
            <person name="Yang R."/>
            <person name="Briner A.E."/>
            <person name="Felis G.E."/>
            <person name="de Vos W.M."/>
            <person name="Barrangou R."/>
            <person name="Klaenhammer T.R."/>
            <person name="Caufield P.W."/>
            <person name="Cui Y."/>
            <person name="Zhang H."/>
            <person name="O'Toole P.W."/>
        </authorList>
    </citation>
    <scope>NUCLEOTIDE SEQUENCE [LARGE SCALE GENOMIC DNA]</scope>
    <source>
        <strain evidence="2 3">DSM 20593</strain>
    </source>
</reference>
<evidence type="ECO:0000256" key="1">
    <source>
        <dbReference type="SAM" id="Phobius"/>
    </source>
</evidence>
<comment type="caution">
    <text evidence="2">The sequence shown here is derived from an EMBL/GenBank/DDBJ whole genome shotgun (WGS) entry which is preliminary data.</text>
</comment>
<proteinExistence type="predicted"/>
<feature type="transmembrane region" description="Helical" evidence="1">
    <location>
        <begin position="14"/>
        <end position="40"/>
    </location>
</feature>
<keyword evidence="1" id="KW-1133">Transmembrane helix</keyword>
<dbReference type="Proteomes" id="UP000051655">
    <property type="component" value="Unassembled WGS sequence"/>
</dbReference>
<keyword evidence="3" id="KW-1185">Reference proteome</keyword>
<evidence type="ECO:0000313" key="3">
    <source>
        <dbReference type="Proteomes" id="UP000051655"/>
    </source>
</evidence>
<evidence type="ECO:0000313" key="2">
    <source>
        <dbReference type="EMBL" id="KRN75640.1"/>
    </source>
</evidence>
<sequence>MLSIHTKRLVLRSIMFISLIIFCVLSVITLFSLIILSILYKKTPISNNRHDIFKKLTIANSIILAVFIALSLLLFGQYNITKSDAIKESNQSYRSIKSKLYDAHSILIDENNDIQDAWSDSIYDEDDDDFNDNIQQVLEENEQNNTSVILDIVSINADIDKLKKNAKYTGTKFDDKLDNAKDAIKVLSNYNKLVTDPHGNFNSFVSETETANNNMNALAIYN</sequence>
<gene>
    <name evidence="2" type="ORF">IV73_GL000129</name>
</gene>
<name>A0A0R2JE40_9LACO</name>